<dbReference type="EMBL" id="ASHM01007446">
    <property type="protein sequence ID" value="PNY15169.1"/>
    <property type="molecule type" value="Genomic_DNA"/>
</dbReference>
<dbReference type="GO" id="GO:0008270">
    <property type="term" value="F:zinc ion binding"/>
    <property type="evidence" value="ECO:0007669"/>
    <property type="project" value="UniProtKB-KW"/>
</dbReference>
<dbReference type="Gene3D" id="3.30.40.10">
    <property type="entry name" value="Zinc/RING finger domain, C3HC4 (zinc finger)"/>
    <property type="match status" value="1"/>
</dbReference>
<keyword evidence="1" id="KW-0479">Metal-binding</keyword>
<evidence type="ECO:0000256" key="4">
    <source>
        <dbReference type="SAM" id="Coils"/>
    </source>
</evidence>
<reference evidence="5 6" key="1">
    <citation type="journal article" date="2014" name="Am. J. Bot.">
        <title>Genome assembly and annotation for red clover (Trifolium pratense; Fabaceae).</title>
        <authorList>
            <person name="Istvanek J."/>
            <person name="Jaros M."/>
            <person name="Krenek A."/>
            <person name="Repkova J."/>
        </authorList>
    </citation>
    <scope>NUCLEOTIDE SEQUENCE [LARGE SCALE GENOMIC DNA]</scope>
    <source>
        <strain evidence="6">cv. Tatra</strain>
        <tissue evidence="5">Young leaves</tissue>
    </source>
</reference>
<dbReference type="STRING" id="57577.A0A2K3PIQ4"/>
<evidence type="ECO:0000256" key="2">
    <source>
        <dbReference type="ARBA" id="ARBA00022771"/>
    </source>
</evidence>
<dbReference type="PANTHER" id="PTHR42647">
    <property type="entry name" value="SBP (S-RIBONUCLEASE BINDING PROTEIN) FAMILY PROTEIN"/>
    <property type="match status" value="1"/>
</dbReference>
<name>A0A2K3PIQ4_TRIPR</name>
<dbReference type="InterPro" id="IPR013083">
    <property type="entry name" value="Znf_RING/FYVE/PHD"/>
</dbReference>
<accession>A0A2K3PIQ4</accession>
<dbReference type="AlphaFoldDB" id="A0A2K3PIQ4"/>
<proteinExistence type="predicted"/>
<dbReference type="Pfam" id="PF13920">
    <property type="entry name" value="zf-C3HC4_3"/>
    <property type="match status" value="1"/>
</dbReference>
<keyword evidence="2" id="KW-0863">Zinc-finger</keyword>
<evidence type="ECO:0000256" key="1">
    <source>
        <dbReference type="ARBA" id="ARBA00022723"/>
    </source>
</evidence>
<protein>
    <submittedName>
        <fullName evidence="5">Baculoviral iap repeat-containing protein</fullName>
    </submittedName>
</protein>
<evidence type="ECO:0000313" key="5">
    <source>
        <dbReference type="EMBL" id="PNY15169.1"/>
    </source>
</evidence>
<feature type="coiled-coil region" evidence="4">
    <location>
        <begin position="139"/>
        <end position="224"/>
    </location>
</feature>
<organism evidence="5 6">
    <name type="scientific">Trifolium pratense</name>
    <name type="common">Red clover</name>
    <dbReference type="NCBI Taxonomy" id="57577"/>
    <lineage>
        <taxon>Eukaryota</taxon>
        <taxon>Viridiplantae</taxon>
        <taxon>Streptophyta</taxon>
        <taxon>Embryophyta</taxon>
        <taxon>Tracheophyta</taxon>
        <taxon>Spermatophyta</taxon>
        <taxon>Magnoliopsida</taxon>
        <taxon>eudicotyledons</taxon>
        <taxon>Gunneridae</taxon>
        <taxon>Pentapetalae</taxon>
        <taxon>rosids</taxon>
        <taxon>fabids</taxon>
        <taxon>Fabales</taxon>
        <taxon>Fabaceae</taxon>
        <taxon>Papilionoideae</taxon>
        <taxon>50 kb inversion clade</taxon>
        <taxon>NPAAA clade</taxon>
        <taxon>Hologalegina</taxon>
        <taxon>IRL clade</taxon>
        <taxon>Trifolieae</taxon>
        <taxon>Trifolium</taxon>
    </lineage>
</organism>
<reference evidence="5 6" key="2">
    <citation type="journal article" date="2017" name="Front. Plant Sci.">
        <title>Gene Classification and Mining of Molecular Markers Useful in Red Clover (Trifolium pratense) Breeding.</title>
        <authorList>
            <person name="Istvanek J."/>
            <person name="Dluhosova J."/>
            <person name="Dluhos P."/>
            <person name="Patkova L."/>
            <person name="Nedelnik J."/>
            <person name="Repkova J."/>
        </authorList>
    </citation>
    <scope>NUCLEOTIDE SEQUENCE [LARGE SCALE GENOMIC DNA]</scope>
    <source>
        <strain evidence="6">cv. Tatra</strain>
        <tissue evidence="5">Young leaves</tissue>
    </source>
</reference>
<evidence type="ECO:0000256" key="3">
    <source>
        <dbReference type="ARBA" id="ARBA00022833"/>
    </source>
</evidence>
<gene>
    <name evidence="5" type="ORF">L195_g011860</name>
</gene>
<dbReference type="Proteomes" id="UP000236291">
    <property type="component" value="Unassembled WGS sequence"/>
</dbReference>
<comment type="caution">
    <text evidence="5">The sequence shown here is derived from an EMBL/GenBank/DDBJ whole genome shotgun (WGS) entry which is preliminary data.</text>
</comment>
<keyword evidence="4" id="KW-0175">Coiled coil</keyword>
<keyword evidence="3" id="KW-0862">Zinc</keyword>
<dbReference type="ExpressionAtlas" id="A0A2K3PIQ4">
    <property type="expression patterns" value="baseline"/>
</dbReference>
<evidence type="ECO:0000313" key="6">
    <source>
        <dbReference type="Proteomes" id="UP000236291"/>
    </source>
</evidence>
<dbReference type="GO" id="GO:0004842">
    <property type="term" value="F:ubiquitin-protein transferase activity"/>
    <property type="evidence" value="ECO:0007669"/>
    <property type="project" value="TreeGrafter"/>
</dbReference>
<dbReference type="PANTHER" id="PTHR42647:SF5">
    <property type="entry name" value="SBP (S-RIBONUCLEASE BINDING PROTEIN) FAMILY PROTEIN"/>
    <property type="match status" value="1"/>
</dbReference>
<sequence>MAVQAQYPSNVHEYSLQPQPDQSNIILFNTPGTNNSRKRGRETGVIQSSHNIMNPFSLQSHSPHLIDLTQLHNQQQHHQQHQNIVSTGLGLSFGDQQQQQQRLQFQQQQQQNGFHSSQFLSLLSHGLSSQIKQQKDEIDQFLQAQGEELQRTLEEKRQRNYRAIIKTAEETVARRLREKEMDLEKATRRNMELESRAAHLRTEAQLWQAKAKEQEATAISLQNQLHHAMMNGGVENRGEEGCGLSCALGVEGQAEDAESGYIDPDRVVISGPKCKGCEKRVASVVVLPCRHLCVCNECDTHFRVCPDACGARIVLFVCWGGPNGGKLEYVSGRDQVTVQCNRGTLSYVDLNFDFDFTIVSGKGILFSWVNVFPFRFGEWEGDFVSAGALTLKLVRGGMPSVDLDDVILGYFGSWALLDDWGGGSPQLLDFRPNPEQEPPSRYA</sequence>